<comment type="catalytic activity">
    <reaction evidence="7">
        <text>L-threonyl-[protein] + ATP = O-phospho-L-threonyl-[protein] + ADP + H(+)</text>
        <dbReference type="Rhea" id="RHEA:46608"/>
        <dbReference type="Rhea" id="RHEA-COMP:11060"/>
        <dbReference type="Rhea" id="RHEA-COMP:11605"/>
        <dbReference type="ChEBI" id="CHEBI:15378"/>
        <dbReference type="ChEBI" id="CHEBI:30013"/>
        <dbReference type="ChEBI" id="CHEBI:30616"/>
        <dbReference type="ChEBI" id="CHEBI:61977"/>
        <dbReference type="ChEBI" id="CHEBI:456216"/>
        <dbReference type="EC" id="2.7.11.1"/>
    </reaction>
</comment>
<dbReference type="GO" id="GO:0005524">
    <property type="term" value="F:ATP binding"/>
    <property type="evidence" value="ECO:0007669"/>
    <property type="project" value="UniProtKB-KW"/>
</dbReference>
<accession>A0A5N7C3V6</accession>
<reference evidence="9" key="1">
    <citation type="submission" date="2019-04" db="EMBL/GenBank/DDBJ databases">
        <title>Friends and foes A comparative genomics studyof 23 Aspergillus species from section Flavi.</title>
        <authorList>
            <consortium name="DOE Joint Genome Institute"/>
            <person name="Kjaerbolling I."/>
            <person name="Vesth T."/>
            <person name="Frisvad J.C."/>
            <person name="Nybo J.L."/>
            <person name="Theobald S."/>
            <person name="Kildgaard S."/>
            <person name="Isbrandt T."/>
            <person name="Kuo A."/>
            <person name="Sato A."/>
            <person name="Lyhne E.K."/>
            <person name="Kogle M.E."/>
            <person name="Wiebenga A."/>
            <person name="Kun R.S."/>
            <person name="Lubbers R.J."/>
            <person name="Makela M.R."/>
            <person name="Barry K."/>
            <person name="Chovatia M."/>
            <person name="Clum A."/>
            <person name="Daum C."/>
            <person name="Haridas S."/>
            <person name="He G."/>
            <person name="LaButti K."/>
            <person name="Lipzen A."/>
            <person name="Mondo S."/>
            <person name="Riley R."/>
            <person name="Salamov A."/>
            <person name="Simmons B.A."/>
            <person name="Magnuson J.K."/>
            <person name="Henrissat B."/>
            <person name="Mortensen U.H."/>
            <person name="Larsen T.O."/>
            <person name="Devries R.P."/>
            <person name="Grigoriev I.V."/>
            <person name="Machida M."/>
            <person name="Baker S.E."/>
            <person name="Andersen M.R."/>
        </authorList>
    </citation>
    <scope>NUCLEOTIDE SEQUENCE [LARGE SCALE GENOMIC DNA]</scope>
    <source>
        <strain evidence="9">IBT 14317</strain>
    </source>
</reference>
<dbReference type="Gene3D" id="3.30.200.20">
    <property type="entry name" value="Phosphorylase Kinase, domain 1"/>
    <property type="match status" value="1"/>
</dbReference>
<evidence type="ECO:0000313" key="9">
    <source>
        <dbReference type="EMBL" id="KAE8388781.1"/>
    </source>
</evidence>
<keyword evidence="4" id="KW-0547">Nucleotide-binding</keyword>
<evidence type="ECO:0000256" key="7">
    <source>
        <dbReference type="ARBA" id="ARBA00047899"/>
    </source>
</evidence>
<dbReference type="PANTHER" id="PTHR47634:SF9">
    <property type="entry name" value="PROTEIN KINASE DOMAIN-CONTAINING PROTEIN-RELATED"/>
    <property type="match status" value="1"/>
</dbReference>
<dbReference type="InterPro" id="IPR011009">
    <property type="entry name" value="Kinase-like_dom_sf"/>
</dbReference>
<dbReference type="Proteomes" id="UP000326877">
    <property type="component" value="Unassembled WGS sequence"/>
</dbReference>
<dbReference type="PANTHER" id="PTHR47634">
    <property type="entry name" value="PROTEIN KINASE DOMAIN-CONTAINING PROTEIN-RELATED"/>
    <property type="match status" value="1"/>
</dbReference>
<evidence type="ECO:0000256" key="4">
    <source>
        <dbReference type="ARBA" id="ARBA00022741"/>
    </source>
</evidence>
<organism evidence="9">
    <name type="scientific">Petromyces alliaceus</name>
    <name type="common">Aspergillus alliaceus</name>
    <dbReference type="NCBI Taxonomy" id="209559"/>
    <lineage>
        <taxon>Eukaryota</taxon>
        <taxon>Fungi</taxon>
        <taxon>Dikarya</taxon>
        <taxon>Ascomycota</taxon>
        <taxon>Pezizomycotina</taxon>
        <taxon>Eurotiomycetes</taxon>
        <taxon>Eurotiomycetidae</taxon>
        <taxon>Eurotiales</taxon>
        <taxon>Aspergillaceae</taxon>
        <taxon>Aspergillus</taxon>
        <taxon>Aspergillus subgen. Circumdati</taxon>
    </lineage>
</organism>
<evidence type="ECO:0000256" key="8">
    <source>
        <dbReference type="ARBA" id="ARBA00048679"/>
    </source>
</evidence>
<keyword evidence="5" id="KW-0418">Kinase</keyword>
<comment type="catalytic activity">
    <reaction evidence="8">
        <text>L-seryl-[protein] + ATP = O-phospho-L-seryl-[protein] + ADP + H(+)</text>
        <dbReference type="Rhea" id="RHEA:17989"/>
        <dbReference type="Rhea" id="RHEA-COMP:9863"/>
        <dbReference type="Rhea" id="RHEA-COMP:11604"/>
        <dbReference type="ChEBI" id="CHEBI:15378"/>
        <dbReference type="ChEBI" id="CHEBI:29999"/>
        <dbReference type="ChEBI" id="CHEBI:30616"/>
        <dbReference type="ChEBI" id="CHEBI:83421"/>
        <dbReference type="ChEBI" id="CHEBI:456216"/>
        <dbReference type="EC" id="2.7.11.1"/>
    </reaction>
</comment>
<dbReference type="GO" id="GO:0004674">
    <property type="term" value="F:protein serine/threonine kinase activity"/>
    <property type="evidence" value="ECO:0007669"/>
    <property type="project" value="UniProtKB-KW"/>
</dbReference>
<dbReference type="EMBL" id="ML735274">
    <property type="protein sequence ID" value="KAE8388781.1"/>
    <property type="molecule type" value="Genomic_DNA"/>
</dbReference>
<keyword evidence="2" id="KW-0723">Serine/threonine-protein kinase</keyword>
<evidence type="ECO:0000256" key="2">
    <source>
        <dbReference type="ARBA" id="ARBA00022527"/>
    </source>
</evidence>
<evidence type="ECO:0000256" key="6">
    <source>
        <dbReference type="ARBA" id="ARBA00022840"/>
    </source>
</evidence>
<evidence type="ECO:0000256" key="5">
    <source>
        <dbReference type="ARBA" id="ARBA00022777"/>
    </source>
</evidence>
<keyword evidence="3" id="KW-0808">Transferase</keyword>
<dbReference type="AlphaFoldDB" id="A0A5N7C3V6"/>
<evidence type="ECO:0000256" key="3">
    <source>
        <dbReference type="ARBA" id="ARBA00022679"/>
    </source>
</evidence>
<dbReference type="OrthoDB" id="5979581at2759"/>
<gene>
    <name evidence="9" type="ORF">BDV23DRAFT_173623</name>
</gene>
<dbReference type="GO" id="GO:0050684">
    <property type="term" value="P:regulation of mRNA processing"/>
    <property type="evidence" value="ECO:0007669"/>
    <property type="project" value="TreeGrafter"/>
</dbReference>
<dbReference type="EC" id="2.7.11.1" evidence="1"/>
<keyword evidence="6" id="KW-0067">ATP-binding</keyword>
<name>A0A5N7C3V6_PETAA</name>
<dbReference type="SUPFAM" id="SSF56112">
    <property type="entry name" value="Protein kinase-like (PK-like)"/>
    <property type="match status" value="1"/>
</dbReference>
<proteinExistence type="predicted"/>
<dbReference type="Gene3D" id="1.10.510.10">
    <property type="entry name" value="Transferase(Phosphotransferase) domain 1"/>
    <property type="match status" value="1"/>
</dbReference>
<dbReference type="InterPro" id="IPR051334">
    <property type="entry name" value="SRPK"/>
</dbReference>
<protein>
    <recommendedName>
        <fullName evidence="1">non-specific serine/threonine protein kinase</fullName>
        <ecNumber evidence="1">2.7.11.1</ecNumber>
    </recommendedName>
</protein>
<sequence>MASRLSVWGSALRQKLSSSQKSLPSYQPEHCYSVRIGDVYQARYQVSGKIVMGRIPQVGYARIFNSFNIRGPAGNPRCLVLQPMQESLLEMMKLNPKLFNLPLLKMTVKRLLLALDFLHTKAGKSLQIHESYTIYQSRRFRRPAGGRSYGLPMVCAFSEAQIRQRQQTGPFVQPHIYRAAEIIFEMPWGSSVDIWNLAGLGHDLFKHRALMVSLIRTPPGKFVGRSEMTEQCFDFSGRHLDCHEDAVIPLVSLESLERRLSGQAKGLFIQFLRSMLKRHDKPAIMH</sequence>
<dbReference type="GO" id="GO:0000245">
    <property type="term" value="P:spliceosomal complex assembly"/>
    <property type="evidence" value="ECO:0007669"/>
    <property type="project" value="TreeGrafter"/>
</dbReference>
<evidence type="ECO:0000256" key="1">
    <source>
        <dbReference type="ARBA" id="ARBA00012513"/>
    </source>
</evidence>